<reference evidence="7" key="1">
    <citation type="submission" date="2021-12" db="EMBL/GenBank/DDBJ databases">
        <authorList>
            <person name="King R."/>
        </authorList>
    </citation>
    <scope>NUCLEOTIDE SEQUENCE</scope>
</reference>
<organism evidence="7 8">
    <name type="scientific">Bemisia tabaci</name>
    <name type="common">Sweetpotato whitefly</name>
    <name type="synonym">Aleurodes tabaci</name>
    <dbReference type="NCBI Taxonomy" id="7038"/>
    <lineage>
        <taxon>Eukaryota</taxon>
        <taxon>Metazoa</taxon>
        <taxon>Ecdysozoa</taxon>
        <taxon>Arthropoda</taxon>
        <taxon>Hexapoda</taxon>
        <taxon>Insecta</taxon>
        <taxon>Pterygota</taxon>
        <taxon>Neoptera</taxon>
        <taxon>Paraneoptera</taxon>
        <taxon>Hemiptera</taxon>
        <taxon>Sternorrhyncha</taxon>
        <taxon>Aleyrodoidea</taxon>
        <taxon>Aleyrodidae</taxon>
        <taxon>Aleyrodinae</taxon>
        <taxon>Bemisia</taxon>
    </lineage>
</organism>
<evidence type="ECO:0000256" key="4">
    <source>
        <dbReference type="SAM" id="MobiDB-lite"/>
    </source>
</evidence>
<dbReference type="Pfam" id="PF06278">
    <property type="entry name" value="CNDH2_N"/>
    <property type="match status" value="1"/>
</dbReference>
<sequence>MAPEPLDISEHELLFKATDLSKLASIDLSQYLEAYMRNIRNLYNNSSAVKEMNFAEAAMVIQNSSIIFAKNVDSIWARAMNIRLALSANMNRKKSNDDEDDEDCDVGTGEEGADKQKEKAKKKKKRTFNVEEFKLLPFLNTDKNIDMKLDKKEDKLAKQSDKLVLPTSLRIKSKVNKSRDIFTPEGEAVGKMDEFRLFWPITKSGYLQEDYEPDDRCVFPERIIEQSFTEAAEHPVNEEIFNNDMDHSMMDGHNPLSPPPPTPPPTPPPMDLPMNDSPESLKDTQEETEKERECRQKLQKNPERENIVSLDKVIAKAWEPIPLDKGNPNRPLVKRRVYKLDTSDSSSSRKKKNRGKTDTESETFIVSEMFTKGKYYLNKGHGFDPWVLAEFHAVQMKRLKDAPNRKRKILEMLDAASEYEGDFYGFDDTEIDGGADFGDDDDDGDNNHQDNNVENIEVPLPAHDNAGTIFDGIGPSIWNENADEPVDAGDQYEAHALRTIQQYNANKTLDESRANDLALRVNAWHEMIAPVLKEAENRSSFDIHEYGSRILSHFPNNNSRTTIPFERIAGGQPPEEVARYFLSSLVLANTYNVELSKSVKKDLAMNCLELTILSKTRHADEIDDNMRSNNRAS</sequence>
<comment type="subcellular location">
    <subcellularLocation>
        <location evidence="1">Nucleus</location>
    </subcellularLocation>
</comment>
<dbReference type="InterPro" id="IPR031739">
    <property type="entry name" value="Ncaph2"/>
</dbReference>
<dbReference type="OrthoDB" id="10038475at2759"/>
<feature type="compositionally biased region" description="Basic and acidic residues" evidence="4">
    <location>
        <begin position="279"/>
        <end position="303"/>
    </location>
</feature>
<dbReference type="InterPro" id="IPR031737">
    <property type="entry name" value="CNDH2_C"/>
</dbReference>
<feature type="compositionally biased region" description="Pro residues" evidence="4">
    <location>
        <begin position="256"/>
        <end position="271"/>
    </location>
</feature>
<dbReference type="PANTHER" id="PTHR14324">
    <property type="entry name" value="CONDENSIN-2 COMPLEX SUBUNIT H2"/>
    <property type="match status" value="1"/>
</dbReference>
<feature type="region of interest" description="Disordered" evidence="4">
    <location>
        <begin position="434"/>
        <end position="453"/>
    </location>
</feature>
<evidence type="ECO:0000259" key="6">
    <source>
        <dbReference type="Pfam" id="PF16858"/>
    </source>
</evidence>
<protein>
    <recommendedName>
        <fullName evidence="9">Condensin-2 complex subunit H2</fullName>
    </recommendedName>
</protein>
<dbReference type="Pfam" id="PF16858">
    <property type="entry name" value="CNDH2_C"/>
    <property type="match status" value="1"/>
</dbReference>
<comment type="similarity">
    <text evidence="2">Belongs to the CND2 H2 (condensin-2 subunit 2) family.</text>
</comment>
<keyword evidence="8" id="KW-1185">Reference proteome</keyword>
<gene>
    <name evidence="7" type="ORF">BEMITA_LOCUS11138</name>
</gene>
<dbReference type="PANTHER" id="PTHR14324:SF3">
    <property type="entry name" value="CONDENSIN-2 COMPLEX SUBUNIT H2"/>
    <property type="match status" value="1"/>
</dbReference>
<evidence type="ECO:0000259" key="5">
    <source>
        <dbReference type="Pfam" id="PF06278"/>
    </source>
</evidence>
<feature type="domain" description="Condensin-2 complex subunit H2 C-terminal" evidence="6">
    <location>
        <begin position="498"/>
        <end position="621"/>
    </location>
</feature>
<name>A0A9P0AGJ7_BEMTA</name>
<dbReference type="KEGG" id="btab:109041609"/>
<feature type="region of interest" description="Disordered" evidence="4">
    <location>
        <begin position="92"/>
        <end position="121"/>
    </location>
</feature>
<feature type="region of interest" description="Disordered" evidence="4">
    <location>
        <begin position="322"/>
        <end position="359"/>
    </location>
</feature>
<dbReference type="GO" id="GO:0005634">
    <property type="term" value="C:nucleus"/>
    <property type="evidence" value="ECO:0007669"/>
    <property type="project" value="UniProtKB-SubCell"/>
</dbReference>
<dbReference type="AlphaFoldDB" id="A0A9P0AGJ7"/>
<dbReference type="GO" id="GO:0003682">
    <property type="term" value="F:chromatin binding"/>
    <property type="evidence" value="ECO:0007669"/>
    <property type="project" value="TreeGrafter"/>
</dbReference>
<keyword evidence="3" id="KW-0539">Nucleus</keyword>
<evidence type="ECO:0000313" key="7">
    <source>
        <dbReference type="EMBL" id="CAH0392650.1"/>
    </source>
</evidence>
<evidence type="ECO:0000256" key="2">
    <source>
        <dbReference type="ARBA" id="ARBA00007844"/>
    </source>
</evidence>
<evidence type="ECO:0000313" key="8">
    <source>
        <dbReference type="Proteomes" id="UP001152759"/>
    </source>
</evidence>
<dbReference type="GO" id="GO:0000796">
    <property type="term" value="C:condensin complex"/>
    <property type="evidence" value="ECO:0007669"/>
    <property type="project" value="TreeGrafter"/>
</dbReference>
<feature type="region of interest" description="Disordered" evidence="4">
    <location>
        <begin position="244"/>
        <end position="303"/>
    </location>
</feature>
<proteinExistence type="inferred from homology"/>
<dbReference type="EMBL" id="OU963868">
    <property type="protein sequence ID" value="CAH0392650.1"/>
    <property type="molecule type" value="Genomic_DNA"/>
</dbReference>
<evidence type="ECO:0000256" key="1">
    <source>
        <dbReference type="ARBA" id="ARBA00004123"/>
    </source>
</evidence>
<feature type="domain" description="Condensin II complex subunit H2 N-terminal" evidence="5">
    <location>
        <begin position="13"/>
        <end position="106"/>
    </location>
</feature>
<evidence type="ECO:0008006" key="9">
    <source>
        <dbReference type="Google" id="ProtNLM"/>
    </source>
</evidence>
<evidence type="ECO:0000256" key="3">
    <source>
        <dbReference type="ARBA" id="ARBA00023242"/>
    </source>
</evidence>
<dbReference type="Proteomes" id="UP001152759">
    <property type="component" value="Chromosome 7"/>
</dbReference>
<dbReference type="GO" id="GO:0051306">
    <property type="term" value="P:mitotic sister chromatid separation"/>
    <property type="evidence" value="ECO:0007669"/>
    <property type="project" value="TreeGrafter"/>
</dbReference>
<feature type="compositionally biased region" description="Acidic residues" evidence="4">
    <location>
        <begin position="434"/>
        <end position="444"/>
    </location>
</feature>
<dbReference type="InterPro" id="IPR009378">
    <property type="entry name" value="H2_N"/>
</dbReference>
<accession>A0A9P0AGJ7</accession>
<dbReference type="GO" id="GO:0010032">
    <property type="term" value="P:meiotic chromosome condensation"/>
    <property type="evidence" value="ECO:0007669"/>
    <property type="project" value="TreeGrafter"/>
</dbReference>